<comment type="caution">
    <text evidence="1">The sequence shown here is derived from an EMBL/GenBank/DDBJ whole genome shotgun (WGS) entry which is preliminary data.</text>
</comment>
<sequence>TNVIGVLDPLGFLTDPTEYITGVWNLLIDPWAHGIVKSFGEGFEEGLEE</sequence>
<dbReference type="AlphaFoldDB" id="X1EXL3"/>
<evidence type="ECO:0000313" key="1">
    <source>
        <dbReference type="EMBL" id="GAH38136.1"/>
    </source>
</evidence>
<accession>X1EXL3</accession>
<feature type="non-terminal residue" evidence="1">
    <location>
        <position position="1"/>
    </location>
</feature>
<gene>
    <name evidence="1" type="ORF">S03H2_24403</name>
</gene>
<organism evidence="1">
    <name type="scientific">marine sediment metagenome</name>
    <dbReference type="NCBI Taxonomy" id="412755"/>
    <lineage>
        <taxon>unclassified sequences</taxon>
        <taxon>metagenomes</taxon>
        <taxon>ecological metagenomes</taxon>
    </lineage>
</organism>
<dbReference type="EMBL" id="BARU01013551">
    <property type="protein sequence ID" value="GAH38136.1"/>
    <property type="molecule type" value="Genomic_DNA"/>
</dbReference>
<proteinExistence type="predicted"/>
<reference evidence="1" key="1">
    <citation type="journal article" date="2014" name="Front. Microbiol.">
        <title>High frequency of phylogenetically diverse reductive dehalogenase-homologous genes in deep subseafloor sedimentary metagenomes.</title>
        <authorList>
            <person name="Kawai M."/>
            <person name="Futagami T."/>
            <person name="Toyoda A."/>
            <person name="Takaki Y."/>
            <person name="Nishi S."/>
            <person name="Hori S."/>
            <person name="Arai W."/>
            <person name="Tsubouchi T."/>
            <person name="Morono Y."/>
            <person name="Uchiyama I."/>
            <person name="Ito T."/>
            <person name="Fujiyama A."/>
            <person name="Inagaki F."/>
            <person name="Takami H."/>
        </authorList>
    </citation>
    <scope>NUCLEOTIDE SEQUENCE</scope>
    <source>
        <strain evidence="1">Expedition CK06-06</strain>
    </source>
</reference>
<name>X1EXL3_9ZZZZ</name>
<protein>
    <submittedName>
        <fullName evidence="1">Uncharacterized protein</fullName>
    </submittedName>
</protein>